<keyword evidence="1" id="KW-1133">Transmembrane helix</keyword>
<keyword evidence="3" id="KW-1185">Reference proteome</keyword>
<name>A0AAN9HSV0_CROPI</name>
<feature type="transmembrane region" description="Helical" evidence="1">
    <location>
        <begin position="12"/>
        <end position="32"/>
    </location>
</feature>
<dbReference type="Proteomes" id="UP001372338">
    <property type="component" value="Unassembled WGS sequence"/>
</dbReference>
<gene>
    <name evidence="2" type="ORF">RIF29_38946</name>
</gene>
<sequence length="72" mass="7965">MLSLVFGQCPFFVISIFLSLLLCFFSFSLLCFPRALIHSLSLSLSLFPFPSKLSLLRSLFFSVCPLAPASGK</sequence>
<evidence type="ECO:0000256" key="1">
    <source>
        <dbReference type="SAM" id="Phobius"/>
    </source>
</evidence>
<protein>
    <submittedName>
        <fullName evidence="2">Uncharacterized protein</fullName>
    </submittedName>
</protein>
<evidence type="ECO:0000313" key="2">
    <source>
        <dbReference type="EMBL" id="KAK7244128.1"/>
    </source>
</evidence>
<reference evidence="2 3" key="1">
    <citation type="submission" date="2024-01" db="EMBL/GenBank/DDBJ databases">
        <title>The genomes of 5 underutilized Papilionoideae crops provide insights into root nodulation and disease resistanc.</title>
        <authorList>
            <person name="Yuan L."/>
        </authorList>
    </citation>
    <scope>NUCLEOTIDE SEQUENCE [LARGE SCALE GENOMIC DNA]</scope>
    <source>
        <strain evidence="2">ZHUSHIDOU_FW_LH</strain>
        <tissue evidence="2">Leaf</tissue>
    </source>
</reference>
<dbReference type="AlphaFoldDB" id="A0AAN9HSV0"/>
<comment type="caution">
    <text evidence="2">The sequence shown here is derived from an EMBL/GenBank/DDBJ whole genome shotgun (WGS) entry which is preliminary data.</text>
</comment>
<keyword evidence="1" id="KW-0472">Membrane</keyword>
<organism evidence="2 3">
    <name type="scientific">Crotalaria pallida</name>
    <name type="common">Smooth rattlebox</name>
    <name type="synonym">Crotalaria striata</name>
    <dbReference type="NCBI Taxonomy" id="3830"/>
    <lineage>
        <taxon>Eukaryota</taxon>
        <taxon>Viridiplantae</taxon>
        <taxon>Streptophyta</taxon>
        <taxon>Embryophyta</taxon>
        <taxon>Tracheophyta</taxon>
        <taxon>Spermatophyta</taxon>
        <taxon>Magnoliopsida</taxon>
        <taxon>eudicotyledons</taxon>
        <taxon>Gunneridae</taxon>
        <taxon>Pentapetalae</taxon>
        <taxon>rosids</taxon>
        <taxon>fabids</taxon>
        <taxon>Fabales</taxon>
        <taxon>Fabaceae</taxon>
        <taxon>Papilionoideae</taxon>
        <taxon>50 kb inversion clade</taxon>
        <taxon>genistoids sensu lato</taxon>
        <taxon>core genistoids</taxon>
        <taxon>Crotalarieae</taxon>
        <taxon>Crotalaria</taxon>
    </lineage>
</organism>
<proteinExistence type="predicted"/>
<accession>A0AAN9HSV0</accession>
<keyword evidence="1" id="KW-0812">Transmembrane</keyword>
<dbReference type="EMBL" id="JAYWIO010000008">
    <property type="protein sequence ID" value="KAK7244128.1"/>
    <property type="molecule type" value="Genomic_DNA"/>
</dbReference>
<evidence type="ECO:0000313" key="3">
    <source>
        <dbReference type="Proteomes" id="UP001372338"/>
    </source>
</evidence>